<dbReference type="OrthoDB" id="4966929at2"/>
<name>A0A0T6LRL8_WENVI</name>
<feature type="compositionally biased region" description="Acidic residues" evidence="1">
    <location>
        <begin position="142"/>
        <end position="159"/>
    </location>
</feature>
<comment type="caution">
    <text evidence="2">The sequence shown here is derived from an EMBL/GenBank/DDBJ whole genome shotgun (WGS) entry which is preliminary data.</text>
</comment>
<feature type="compositionally biased region" description="Basic and acidic residues" evidence="1">
    <location>
        <begin position="128"/>
        <end position="141"/>
    </location>
</feature>
<dbReference type="RefSeq" id="WP_018383889.1">
    <property type="nucleotide sequence ID" value="NZ_LLZU01000020.1"/>
</dbReference>
<protein>
    <submittedName>
        <fullName evidence="2">Uncharacterized protein</fullName>
    </submittedName>
</protein>
<dbReference type="STRING" id="76728.AQ490_24245"/>
<feature type="compositionally biased region" description="Acidic residues" evidence="1">
    <location>
        <begin position="168"/>
        <end position="179"/>
    </location>
</feature>
<reference evidence="2 3" key="1">
    <citation type="submission" date="2015-10" db="EMBL/GenBank/DDBJ databases">
        <title>Draft genome sequence of pyrrolomycin-producing Streptomyces vitaminophilus.</title>
        <authorList>
            <person name="Graham D.E."/>
            <person name="Mahan K.M."/>
            <person name="Klingeman D.M."/>
            <person name="Hettich R.L."/>
            <person name="Parry R.J."/>
        </authorList>
    </citation>
    <scope>NUCLEOTIDE SEQUENCE [LARGE SCALE GENOMIC DNA]</scope>
    <source>
        <strain evidence="2 3">ATCC 31673</strain>
    </source>
</reference>
<organism evidence="2 3">
    <name type="scientific">Wenjunlia vitaminophila</name>
    <name type="common">Streptomyces vitaminophilus</name>
    <dbReference type="NCBI Taxonomy" id="76728"/>
    <lineage>
        <taxon>Bacteria</taxon>
        <taxon>Bacillati</taxon>
        <taxon>Actinomycetota</taxon>
        <taxon>Actinomycetes</taxon>
        <taxon>Kitasatosporales</taxon>
        <taxon>Streptomycetaceae</taxon>
        <taxon>Wenjunlia</taxon>
    </lineage>
</organism>
<gene>
    <name evidence="2" type="ORF">AQ490_24245</name>
</gene>
<keyword evidence="3" id="KW-1185">Reference proteome</keyword>
<dbReference type="AlphaFoldDB" id="A0A0T6LRL8"/>
<proteinExistence type="predicted"/>
<evidence type="ECO:0000256" key="1">
    <source>
        <dbReference type="SAM" id="MobiDB-lite"/>
    </source>
</evidence>
<dbReference type="Proteomes" id="UP000050867">
    <property type="component" value="Unassembled WGS sequence"/>
</dbReference>
<dbReference type="eggNOG" id="COG3087">
    <property type="taxonomic scope" value="Bacteria"/>
</dbReference>
<evidence type="ECO:0000313" key="3">
    <source>
        <dbReference type="Proteomes" id="UP000050867"/>
    </source>
</evidence>
<evidence type="ECO:0000313" key="2">
    <source>
        <dbReference type="EMBL" id="KRV48648.1"/>
    </source>
</evidence>
<dbReference type="EMBL" id="LLZU01000020">
    <property type="protein sequence ID" value="KRV48648.1"/>
    <property type="molecule type" value="Genomic_DNA"/>
</dbReference>
<accession>A0A0T6LRL8</accession>
<feature type="region of interest" description="Disordered" evidence="1">
    <location>
        <begin position="103"/>
        <end position="271"/>
    </location>
</feature>
<feature type="compositionally biased region" description="Basic and acidic residues" evidence="1">
    <location>
        <begin position="180"/>
        <end position="190"/>
    </location>
</feature>
<sequence length="271" mass="28440">MSESDNTRAAVAAGMAAGYLLGRTKKAKLAIALASFALGRRAQMNPRTMVTEGLRKLGSSPQFGQVKDRVRGELAANGRSAVNATVKCGCDAIADTLAGFTRSLAGGGKPGRDEGEGAGGDEGEAEAEGQREQKQEQKQEPAEAEGEEQGEGEEQAGEGEEAKGQGEGEGEEQEQEQGGDEQRGEAKEQEQGGEEQQGEAKEQGEPSGTGRGTQQRRRPSKAEPKGRGETPPTKPAGGRKPGEPLPSRRPRPLRPVRSSTPQVSARRGGDR</sequence>